<gene>
    <name evidence="2" type="ORF">JOF54_003462</name>
</gene>
<keyword evidence="1" id="KW-0732">Signal</keyword>
<dbReference type="Proteomes" id="UP000758168">
    <property type="component" value="Unassembled WGS sequence"/>
</dbReference>
<feature type="chain" id="PRO_5047487449" description="SipW-cognate class signal peptide" evidence="1">
    <location>
        <begin position="25"/>
        <end position="189"/>
    </location>
</feature>
<proteinExistence type="predicted"/>
<organism evidence="2 3">
    <name type="scientific">Microlunatus capsulatus</name>
    <dbReference type="NCBI Taxonomy" id="99117"/>
    <lineage>
        <taxon>Bacteria</taxon>
        <taxon>Bacillati</taxon>
        <taxon>Actinomycetota</taxon>
        <taxon>Actinomycetes</taxon>
        <taxon>Propionibacteriales</taxon>
        <taxon>Propionibacteriaceae</taxon>
        <taxon>Microlunatus</taxon>
    </lineage>
</organism>
<reference evidence="2 3" key="1">
    <citation type="submission" date="2021-03" db="EMBL/GenBank/DDBJ databases">
        <title>Sequencing the genomes of 1000 actinobacteria strains.</title>
        <authorList>
            <person name="Klenk H.-P."/>
        </authorList>
    </citation>
    <scope>NUCLEOTIDE SEQUENCE [LARGE SCALE GENOMIC DNA]</scope>
    <source>
        <strain evidence="2 3">DSM 12936</strain>
    </source>
</reference>
<sequence>MRRVRLLVVVAATALLVVTGWSTAGTGASWVDSADLDGGVVRSGELSLLTGDAVTQVSAYRFDQLQAGRLRPGHHGQAPLVLANAGSVPLRHVLAGATASEPRLGAALRLVLTPVPTTAACPSGPDAAAPAWTPLVDAPLGSAAPSAPRVLAPGAREVVCVRVGLAAQAPSTLQALTSTVVLTFRAEVA</sequence>
<dbReference type="RefSeq" id="WP_210058105.1">
    <property type="nucleotide sequence ID" value="NZ_BAAAMH010000024.1"/>
</dbReference>
<accession>A0ABS4ZBW5</accession>
<keyword evidence="3" id="KW-1185">Reference proteome</keyword>
<evidence type="ECO:0000313" key="3">
    <source>
        <dbReference type="Proteomes" id="UP000758168"/>
    </source>
</evidence>
<feature type="signal peptide" evidence="1">
    <location>
        <begin position="1"/>
        <end position="24"/>
    </location>
</feature>
<evidence type="ECO:0000313" key="2">
    <source>
        <dbReference type="EMBL" id="MBP2418540.1"/>
    </source>
</evidence>
<evidence type="ECO:0000256" key="1">
    <source>
        <dbReference type="SAM" id="SignalP"/>
    </source>
</evidence>
<evidence type="ECO:0008006" key="4">
    <source>
        <dbReference type="Google" id="ProtNLM"/>
    </source>
</evidence>
<protein>
    <recommendedName>
        <fullName evidence="4">SipW-cognate class signal peptide</fullName>
    </recommendedName>
</protein>
<comment type="caution">
    <text evidence="2">The sequence shown here is derived from an EMBL/GenBank/DDBJ whole genome shotgun (WGS) entry which is preliminary data.</text>
</comment>
<name>A0ABS4ZBW5_9ACTN</name>
<dbReference type="EMBL" id="JAGIOB010000001">
    <property type="protein sequence ID" value="MBP2418540.1"/>
    <property type="molecule type" value="Genomic_DNA"/>
</dbReference>